<dbReference type="InterPro" id="IPR011009">
    <property type="entry name" value="Kinase-like_dom_sf"/>
</dbReference>
<evidence type="ECO:0000256" key="3">
    <source>
        <dbReference type="ARBA" id="ARBA00022741"/>
    </source>
</evidence>
<evidence type="ECO:0000256" key="4">
    <source>
        <dbReference type="ARBA" id="ARBA00022777"/>
    </source>
</evidence>
<dbReference type="InterPro" id="IPR050117">
    <property type="entry name" value="MAPK"/>
</dbReference>
<dbReference type="FunFam" id="1.10.510.10:FF:000040">
    <property type="entry name" value="Mitogen-activated protein kinase"/>
    <property type="match status" value="1"/>
</dbReference>
<evidence type="ECO:0000313" key="8">
    <source>
        <dbReference type="Proteomes" id="UP000008312"/>
    </source>
</evidence>
<dbReference type="InterPro" id="IPR008271">
    <property type="entry name" value="Ser/Thr_kinase_AS"/>
</dbReference>
<dbReference type="InParanoid" id="D8LXZ6"/>
<sequence length="274" mass="32370">MNHCNHPNILSLTNVSIVPNNRDFTDLYMIMELMETDLYRVIYSTQVLTDEHIQYFIYQVLCGLKYLHSADIIHRDLKPSNLLVNRNCDLKICDFNLAREELGSTLTEYVQTRWYRAPEVMLSSQQYTRAVDIWSLGCIMGELLKRKVLFKGSNYLHQIELYCRLLGCPPDEDLTFITNQKGLKYIKQQKFKAKDFKEEFPGASPQCLDLLRRMLVINPQKRITVEEALNHEYFAEFHDEAYEPVCDRVFQLDVDYNTMTIEKLRVREWRGCEA</sequence>
<evidence type="ECO:0000256" key="2">
    <source>
        <dbReference type="ARBA" id="ARBA00022679"/>
    </source>
</evidence>
<dbReference type="EMBL" id="FN668639">
    <property type="protein sequence ID" value="CBK20451.2"/>
    <property type="molecule type" value="Genomic_DNA"/>
</dbReference>
<evidence type="ECO:0000256" key="1">
    <source>
        <dbReference type="ARBA" id="ARBA00022527"/>
    </source>
</evidence>
<evidence type="ECO:0000259" key="6">
    <source>
        <dbReference type="PROSITE" id="PS50011"/>
    </source>
</evidence>
<dbReference type="PROSITE" id="PS50011">
    <property type="entry name" value="PROTEIN_KINASE_DOM"/>
    <property type="match status" value="1"/>
</dbReference>
<dbReference type="RefSeq" id="XP_012894499.1">
    <property type="nucleotide sequence ID" value="XM_013039045.1"/>
</dbReference>
<name>D8LXZ6_BLAHO</name>
<dbReference type="OMA" id="FINNHPY"/>
<accession>D8LXZ6</accession>
<dbReference type="PANTHER" id="PTHR24055">
    <property type="entry name" value="MITOGEN-ACTIVATED PROTEIN KINASE"/>
    <property type="match status" value="1"/>
</dbReference>
<dbReference type="Pfam" id="PF00069">
    <property type="entry name" value="Pkinase"/>
    <property type="match status" value="1"/>
</dbReference>
<keyword evidence="8" id="KW-1185">Reference proteome</keyword>
<keyword evidence="3" id="KW-0547">Nucleotide-binding</keyword>
<dbReference type="SUPFAM" id="SSF56112">
    <property type="entry name" value="Protein kinase-like (PK-like)"/>
    <property type="match status" value="1"/>
</dbReference>
<evidence type="ECO:0000256" key="5">
    <source>
        <dbReference type="ARBA" id="ARBA00022840"/>
    </source>
</evidence>
<protein>
    <recommendedName>
        <fullName evidence="6">Protein kinase domain-containing protein</fullName>
    </recommendedName>
</protein>
<gene>
    <name evidence="7" type="ORF">GSBLH_T00000790001</name>
</gene>
<dbReference type="Gene3D" id="3.30.200.20">
    <property type="entry name" value="Phosphorylase Kinase, domain 1"/>
    <property type="match status" value="1"/>
</dbReference>
<dbReference type="GeneID" id="24918080"/>
<organism evidence="7">
    <name type="scientific">Blastocystis hominis</name>
    <dbReference type="NCBI Taxonomy" id="12968"/>
    <lineage>
        <taxon>Eukaryota</taxon>
        <taxon>Sar</taxon>
        <taxon>Stramenopiles</taxon>
        <taxon>Bigyra</taxon>
        <taxon>Opalozoa</taxon>
        <taxon>Opalinata</taxon>
        <taxon>Blastocystidae</taxon>
        <taxon>Blastocystis</taxon>
    </lineage>
</organism>
<dbReference type="InterPro" id="IPR000719">
    <property type="entry name" value="Prot_kinase_dom"/>
</dbReference>
<dbReference type="GO" id="GO:0005524">
    <property type="term" value="F:ATP binding"/>
    <property type="evidence" value="ECO:0007669"/>
    <property type="project" value="UniProtKB-KW"/>
</dbReference>
<dbReference type="Proteomes" id="UP000008312">
    <property type="component" value="Unassembled WGS sequence"/>
</dbReference>
<dbReference type="AlphaFoldDB" id="D8LXZ6"/>
<reference evidence="7" key="1">
    <citation type="submission" date="2010-02" db="EMBL/GenBank/DDBJ databases">
        <title>Sequencing and annotation of the Blastocystis hominis genome.</title>
        <authorList>
            <person name="Wincker P."/>
        </authorList>
    </citation>
    <scope>NUCLEOTIDE SEQUENCE</scope>
    <source>
        <strain evidence="7">Singapore isolate B</strain>
    </source>
</reference>
<dbReference type="GO" id="GO:0004674">
    <property type="term" value="F:protein serine/threonine kinase activity"/>
    <property type="evidence" value="ECO:0007669"/>
    <property type="project" value="UniProtKB-KW"/>
</dbReference>
<dbReference type="PROSITE" id="PS00108">
    <property type="entry name" value="PROTEIN_KINASE_ST"/>
    <property type="match status" value="1"/>
</dbReference>
<evidence type="ECO:0000313" key="7">
    <source>
        <dbReference type="EMBL" id="CBK20451.2"/>
    </source>
</evidence>
<keyword evidence="1" id="KW-0723">Serine/threonine-protein kinase</keyword>
<keyword evidence="4" id="KW-0418">Kinase</keyword>
<dbReference type="CDD" id="cd07834">
    <property type="entry name" value="STKc_MAPK"/>
    <property type="match status" value="1"/>
</dbReference>
<feature type="domain" description="Protein kinase" evidence="6">
    <location>
        <begin position="1"/>
        <end position="234"/>
    </location>
</feature>
<dbReference type="SMART" id="SM00220">
    <property type="entry name" value="S_TKc"/>
    <property type="match status" value="1"/>
</dbReference>
<proteinExistence type="predicted"/>
<dbReference type="Gene3D" id="1.10.510.10">
    <property type="entry name" value="Transferase(Phosphotransferase) domain 1"/>
    <property type="match status" value="1"/>
</dbReference>
<keyword evidence="5" id="KW-0067">ATP-binding</keyword>
<dbReference type="OrthoDB" id="192887at2759"/>
<keyword evidence="2" id="KW-0808">Transferase</keyword>